<gene>
    <name evidence="1" type="ORF">NCTC10783_01631</name>
</gene>
<evidence type="ECO:0000313" key="2">
    <source>
        <dbReference type="Proteomes" id="UP000278078"/>
    </source>
</evidence>
<organism evidence="1 2">
    <name type="scientific">Pseudomonas fluorescens</name>
    <dbReference type="NCBI Taxonomy" id="294"/>
    <lineage>
        <taxon>Bacteria</taxon>
        <taxon>Pseudomonadati</taxon>
        <taxon>Pseudomonadota</taxon>
        <taxon>Gammaproteobacteria</taxon>
        <taxon>Pseudomonadales</taxon>
        <taxon>Pseudomonadaceae</taxon>
        <taxon>Pseudomonas</taxon>
    </lineage>
</organism>
<sequence length="243" mass="27380">MKRIDISGLRYGRLLVVAYDSPGKNGGSVWLCRCECGAEVKVNSSNLRSGSTRSCGCLASEWASALGSNREFVRKRTAKVTAHGHSRRGLKTPEYRTWLGMKRRCYDEKYKDFPNWGGRGIKVCERWNQSFEAFLKDMGPRPAGRYSIDRIDPDGDYCPENCRWATIHQQASENQRRLTGVEIDGTQFASIAQACAHFGVNVSTAHQRIKAGIPVDIAVRTCGRLAARRERESYLRRDRRGTA</sequence>
<accession>A0A3S4PWT8</accession>
<protein>
    <submittedName>
        <fullName evidence="1">Uncharacterized protein</fullName>
    </submittedName>
</protein>
<evidence type="ECO:0000313" key="1">
    <source>
        <dbReference type="EMBL" id="VEE45771.1"/>
    </source>
</evidence>
<proteinExistence type="predicted"/>
<dbReference type="EMBL" id="LR134300">
    <property type="protein sequence ID" value="VEE45771.1"/>
    <property type="molecule type" value="Genomic_DNA"/>
</dbReference>
<dbReference type="AlphaFoldDB" id="A0A3S4PWT8"/>
<name>A0A3S4PWT8_PSEFL</name>
<dbReference type="Proteomes" id="UP000278078">
    <property type="component" value="Chromosome"/>
</dbReference>
<reference evidence="1 2" key="1">
    <citation type="submission" date="2018-12" db="EMBL/GenBank/DDBJ databases">
        <authorList>
            <consortium name="Pathogen Informatics"/>
        </authorList>
    </citation>
    <scope>NUCLEOTIDE SEQUENCE [LARGE SCALE GENOMIC DNA]</scope>
    <source>
        <strain evidence="1 2">NCTC10783</strain>
    </source>
</reference>